<dbReference type="Pfam" id="PF00919">
    <property type="entry name" value="UPF0004"/>
    <property type="match status" value="1"/>
</dbReference>
<dbReference type="SMART" id="SM00729">
    <property type="entry name" value="Elp3"/>
    <property type="match status" value="1"/>
</dbReference>
<name>A0A518B984_9BACT</name>
<keyword evidence="13" id="KW-1185">Reference proteome</keyword>
<gene>
    <name evidence="12" type="primary">mtaB</name>
    <name evidence="12" type="ORF">Pan216_43920</name>
</gene>
<dbReference type="InterPro" id="IPR038135">
    <property type="entry name" value="Methylthiotransferase_N_sf"/>
</dbReference>
<evidence type="ECO:0000259" key="11">
    <source>
        <dbReference type="PROSITE" id="PS51918"/>
    </source>
</evidence>
<dbReference type="EMBL" id="CP036279">
    <property type="protein sequence ID" value="QDU63512.1"/>
    <property type="molecule type" value="Genomic_DNA"/>
</dbReference>
<reference evidence="12 13" key="1">
    <citation type="submission" date="2019-02" db="EMBL/GenBank/DDBJ databases">
        <title>Deep-cultivation of Planctomycetes and their phenomic and genomic characterization uncovers novel biology.</title>
        <authorList>
            <person name="Wiegand S."/>
            <person name="Jogler M."/>
            <person name="Boedeker C."/>
            <person name="Pinto D."/>
            <person name="Vollmers J."/>
            <person name="Rivas-Marin E."/>
            <person name="Kohn T."/>
            <person name="Peeters S.H."/>
            <person name="Heuer A."/>
            <person name="Rast P."/>
            <person name="Oberbeckmann S."/>
            <person name="Bunk B."/>
            <person name="Jeske O."/>
            <person name="Meyerdierks A."/>
            <person name="Storesund J.E."/>
            <person name="Kallscheuer N."/>
            <person name="Luecker S."/>
            <person name="Lage O.M."/>
            <person name="Pohl T."/>
            <person name="Merkel B.J."/>
            <person name="Hornburger P."/>
            <person name="Mueller R.-W."/>
            <person name="Bruemmer F."/>
            <person name="Labrenz M."/>
            <person name="Spormann A.M."/>
            <person name="Op den Camp H."/>
            <person name="Overmann J."/>
            <person name="Amann R."/>
            <person name="Jetten M.S.M."/>
            <person name="Mascher T."/>
            <person name="Medema M.H."/>
            <person name="Devos D.P."/>
            <person name="Kaster A.-K."/>
            <person name="Ovreas L."/>
            <person name="Rohde M."/>
            <person name="Galperin M.Y."/>
            <person name="Jogler C."/>
        </authorList>
    </citation>
    <scope>NUCLEOTIDE SEQUENCE [LARGE SCALE GENOMIC DNA]</scope>
    <source>
        <strain evidence="12 13">Pan216</strain>
    </source>
</reference>
<feature type="domain" description="Radical SAM core" evidence="11">
    <location>
        <begin position="160"/>
        <end position="397"/>
    </location>
</feature>
<evidence type="ECO:0000256" key="4">
    <source>
        <dbReference type="ARBA" id="ARBA00022679"/>
    </source>
</evidence>
<keyword evidence="6" id="KW-0479">Metal-binding</keyword>
<evidence type="ECO:0000256" key="5">
    <source>
        <dbReference type="ARBA" id="ARBA00022691"/>
    </source>
</evidence>
<dbReference type="NCBIfam" id="TIGR01579">
    <property type="entry name" value="MiaB-like-C"/>
    <property type="match status" value="1"/>
</dbReference>
<dbReference type="PROSITE" id="PS51918">
    <property type="entry name" value="RADICAL_SAM"/>
    <property type="match status" value="1"/>
</dbReference>
<evidence type="ECO:0000256" key="8">
    <source>
        <dbReference type="ARBA" id="ARBA00023014"/>
    </source>
</evidence>
<evidence type="ECO:0000256" key="7">
    <source>
        <dbReference type="ARBA" id="ARBA00023004"/>
    </source>
</evidence>
<proteinExistence type="predicted"/>
<dbReference type="RefSeq" id="WP_419192800.1">
    <property type="nucleotide sequence ID" value="NZ_CP036279.1"/>
</dbReference>
<dbReference type="SUPFAM" id="SSF102114">
    <property type="entry name" value="Radical SAM enzymes"/>
    <property type="match status" value="1"/>
</dbReference>
<dbReference type="GO" id="GO:0051539">
    <property type="term" value="F:4 iron, 4 sulfur cluster binding"/>
    <property type="evidence" value="ECO:0007669"/>
    <property type="project" value="UniProtKB-KW"/>
</dbReference>
<dbReference type="SFLD" id="SFLDS00029">
    <property type="entry name" value="Radical_SAM"/>
    <property type="match status" value="1"/>
</dbReference>
<organism evidence="12 13">
    <name type="scientific">Kolteria novifilia</name>
    <dbReference type="NCBI Taxonomy" id="2527975"/>
    <lineage>
        <taxon>Bacteria</taxon>
        <taxon>Pseudomonadati</taxon>
        <taxon>Planctomycetota</taxon>
        <taxon>Planctomycetia</taxon>
        <taxon>Kolteriales</taxon>
        <taxon>Kolteriaceae</taxon>
        <taxon>Kolteria</taxon>
    </lineage>
</organism>
<evidence type="ECO:0000256" key="1">
    <source>
        <dbReference type="ARBA" id="ARBA00001966"/>
    </source>
</evidence>
<keyword evidence="2" id="KW-0004">4Fe-4S</keyword>
<dbReference type="NCBIfam" id="TIGR00089">
    <property type="entry name" value="MiaB/RimO family radical SAM methylthiotransferase"/>
    <property type="match status" value="1"/>
</dbReference>
<comment type="cofactor">
    <cofactor evidence="1">
        <name>[4Fe-4S] cluster</name>
        <dbReference type="ChEBI" id="CHEBI:49883"/>
    </cofactor>
</comment>
<dbReference type="PANTHER" id="PTHR11918">
    <property type="entry name" value="RADICAL SAM PROTEINS"/>
    <property type="match status" value="1"/>
</dbReference>
<keyword evidence="8" id="KW-0411">Iron-sulfur</keyword>
<evidence type="ECO:0000259" key="10">
    <source>
        <dbReference type="PROSITE" id="PS51449"/>
    </source>
</evidence>
<dbReference type="InterPro" id="IPR006638">
    <property type="entry name" value="Elp3/MiaA/NifB-like_rSAM"/>
</dbReference>
<sequence>MSETFTIPAGELVQISLPGSDATPPEERPMPTEPTGPVSGSFRLATLGCKVNQYETEYVRALLLENGYREAAKEEAANIAVINTCTVTAESDRKSRQLVRQFARRNPEAKIVVMGCYAANDPERLRRMPGVAAVITDKKDLGHSLRPFGVTKQVKGIRRFVGRHRAFVKVADGCLLDCTFCIIPKVRPGFLSRSADDIVEEVRGLIDAGYREIVLAGIHLGHYGIDLSQGQKRDQWCRLWHLLERLANLDGEFRLRLSSLEATEVTDDFTRVLADYSDRICPHLHLSMQSGSNGVLKRMKRRYRIERFLDRCDLLRDRLDEPAFSTDVIVGFPGETEEEFEETITACRSAGFVKMHLFPFSAREGTVAASMTDMIPKDRINARRQRLAEVEEELKVDYCKRLEGRQLEMLIEQPDEHEPGMMRGTACRYVPLRLATIPELSGELVPVRALKLRDGAMDTDPIVDEST</sequence>
<feature type="region of interest" description="Disordered" evidence="9">
    <location>
        <begin position="1"/>
        <end position="39"/>
    </location>
</feature>
<dbReference type="InterPro" id="IPR023404">
    <property type="entry name" value="rSAM_horseshoe"/>
</dbReference>
<dbReference type="KEGG" id="knv:Pan216_43920"/>
<dbReference type="PANTHER" id="PTHR11918:SF45">
    <property type="entry name" value="THREONYLCARBAMOYLADENOSINE TRNA METHYLTHIOTRANSFERASE"/>
    <property type="match status" value="1"/>
</dbReference>
<dbReference type="SFLD" id="SFLDG01082">
    <property type="entry name" value="B12-binding_domain_containing"/>
    <property type="match status" value="1"/>
</dbReference>
<dbReference type="Gene3D" id="3.40.50.12160">
    <property type="entry name" value="Methylthiotransferase, N-terminal domain"/>
    <property type="match status" value="1"/>
</dbReference>
<accession>A0A518B984</accession>
<protein>
    <submittedName>
        <fullName evidence="12">Threonylcarbamoyladenosine tRNA methylthiotransferase MtaB</fullName>
        <ecNumber evidence="12">2.-.-.-</ecNumber>
    </submittedName>
</protein>
<dbReference type="InterPro" id="IPR007197">
    <property type="entry name" value="rSAM"/>
</dbReference>
<dbReference type="GO" id="GO:0035598">
    <property type="term" value="F:tRNA (N(6)-L-threonylcarbamoyladenosine(37)-C(2))-methylthiotransferase activity"/>
    <property type="evidence" value="ECO:0007669"/>
    <property type="project" value="TreeGrafter"/>
</dbReference>
<dbReference type="GO" id="GO:0046872">
    <property type="term" value="F:metal ion binding"/>
    <property type="evidence" value="ECO:0007669"/>
    <property type="project" value="UniProtKB-KW"/>
</dbReference>
<dbReference type="Pfam" id="PF04055">
    <property type="entry name" value="Radical_SAM"/>
    <property type="match status" value="1"/>
</dbReference>
<evidence type="ECO:0000256" key="6">
    <source>
        <dbReference type="ARBA" id="ARBA00022723"/>
    </source>
</evidence>
<feature type="domain" description="MTTase N-terminal" evidence="10">
    <location>
        <begin position="40"/>
        <end position="153"/>
    </location>
</feature>
<dbReference type="InterPro" id="IPR005839">
    <property type="entry name" value="Methylthiotransferase"/>
</dbReference>
<evidence type="ECO:0000256" key="9">
    <source>
        <dbReference type="SAM" id="MobiDB-lite"/>
    </source>
</evidence>
<evidence type="ECO:0000313" key="12">
    <source>
        <dbReference type="EMBL" id="QDU63512.1"/>
    </source>
</evidence>
<keyword evidence="3" id="KW-0963">Cytoplasm</keyword>
<dbReference type="PROSITE" id="PS51449">
    <property type="entry name" value="MTTASE_N"/>
    <property type="match status" value="1"/>
</dbReference>
<dbReference type="Proteomes" id="UP000317093">
    <property type="component" value="Chromosome"/>
</dbReference>
<dbReference type="InterPro" id="IPR013848">
    <property type="entry name" value="Methylthiotransferase_N"/>
</dbReference>
<dbReference type="CDD" id="cd01335">
    <property type="entry name" value="Radical_SAM"/>
    <property type="match status" value="1"/>
</dbReference>
<dbReference type="InterPro" id="IPR006467">
    <property type="entry name" value="MiaB-like_bact"/>
</dbReference>
<dbReference type="EC" id="2.-.-.-" evidence="12"/>
<dbReference type="Gene3D" id="3.80.30.20">
    <property type="entry name" value="tm_1862 like domain"/>
    <property type="match status" value="1"/>
</dbReference>
<keyword evidence="7" id="KW-0408">Iron</keyword>
<dbReference type="AlphaFoldDB" id="A0A518B984"/>
<evidence type="ECO:0000256" key="2">
    <source>
        <dbReference type="ARBA" id="ARBA00022485"/>
    </source>
</evidence>
<dbReference type="InterPro" id="IPR058240">
    <property type="entry name" value="rSAM_sf"/>
</dbReference>
<dbReference type="SFLD" id="SFLDG01061">
    <property type="entry name" value="methylthiotransferase"/>
    <property type="match status" value="1"/>
</dbReference>
<keyword evidence="5" id="KW-0949">S-adenosyl-L-methionine</keyword>
<dbReference type="FunFam" id="3.80.30.20:FF:000001">
    <property type="entry name" value="tRNA-2-methylthio-N(6)-dimethylallyladenosine synthase 2"/>
    <property type="match status" value="1"/>
</dbReference>
<evidence type="ECO:0000313" key="13">
    <source>
        <dbReference type="Proteomes" id="UP000317093"/>
    </source>
</evidence>
<keyword evidence="4 12" id="KW-0808">Transferase</keyword>
<evidence type="ECO:0000256" key="3">
    <source>
        <dbReference type="ARBA" id="ARBA00022490"/>
    </source>
</evidence>